<keyword evidence="4" id="KW-1185">Reference proteome</keyword>
<keyword evidence="3" id="KW-0378">Hydrolase</keyword>
<dbReference type="PANTHER" id="PTHR12419">
    <property type="entry name" value="OTU DOMAIN CONTAINING PROTEIN"/>
    <property type="match status" value="1"/>
</dbReference>
<name>A0AAV3RRK5_LITER</name>
<dbReference type="InterPro" id="IPR003323">
    <property type="entry name" value="OTU_dom"/>
</dbReference>
<dbReference type="Gene3D" id="3.90.70.80">
    <property type="match status" value="1"/>
</dbReference>
<keyword evidence="3" id="KW-0645">Protease</keyword>
<comment type="caution">
    <text evidence="3">The sequence shown here is derived from an EMBL/GenBank/DDBJ whole genome shotgun (WGS) entry which is preliminary data.</text>
</comment>
<feature type="domain" description="OTU" evidence="2">
    <location>
        <begin position="133"/>
        <end position="206"/>
    </location>
</feature>
<dbReference type="SUPFAM" id="SSF54001">
    <property type="entry name" value="Cysteine proteinases"/>
    <property type="match status" value="1"/>
</dbReference>
<dbReference type="Proteomes" id="UP001454036">
    <property type="component" value="Unassembled WGS sequence"/>
</dbReference>
<dbReference type="PANTHER" id="PTHR12419:SF111">
    <property type="entry name" value="OVARIAN TUMOR DOMAIN-CONTAINING DEUBIQUITINATING ENZYME 9"/>
    <property type="match status" value="1"/>
</dbReference>
<accession>A0AAV3RRK5</accession>
<dbReference type="GO" id="GO:0016579">
    <property type="term" value="P:protein deubiquitination"/>
    <property type="evidence" value="ECO:0007669"/>
    <property type="project" value="TreeGrafter"/>
</dbReference>
<dbReference type="EMBL" id="BAABME010011388">
    <property type="protein sequence ID" value="GAA0183683.1"/>
    <property type="molecule type" value="Genomic_DNA"/>
</dbReference>
<evidence type="ECO:0000313" key="4">
    <source>
        <dbReference type="Proteomes" id="UP001454036"/>
    </source>
</evidence>
<dbReference type="GO" id="GO:0004843">
    <property type="term" value="F:cysteine-type deubiquitinase activity"/>
    <property type="evidence" value="ECO:0007669"/>
    <property type="project" value="TreeGrafter"/>
</dbReference>
<reference evidence="3 4" key="1">
    <citation type="submission" date="2024-01" db="EMBL/GenBank/DDBJ databases">
        <title>The complete chloroplast genome sequence of Lithospermum erythrorhizon: insights into the phylogenetic relationship among Boraginaceae species and the maternal lineages of purple gromwells.</title>
        <authorList>
            <person name="Okada T."/>
            <person name="Watanabe K."/>
        </authorList>
    </citation>
    <scope>NUCLEOTIDE SEQUENCE [LARGE SCALE GENOMIC DNA]</scope>
</reference>
<protein>
    <submittedName>
        <fullName evidence="3">Cysteine protease</fullName>
    </submittedName>
</protein>
<evidence type="ECO:0000313" key="3">
    <source>
        <dbReference type="EMBL" id="GAA0183683.1"/>
    </source>
</evidence>
<comment type="similarity">
    <text evidence="1">Belongs to the peptidase C85 family.</text>
</comment>
<dbReference type="PROSITE" id="PS50802">
    <property type="entry name" value="OTU"/>
    <property type="match status" value="1"/>
</dbReference>
<dbReference type="InterPro" id="IPR038765">
    <property type="entry name" value="Papain-like_cys_pep_sf"/>
</dbReference>
<dbReference type="Pfam" id="PF02338">
    <property type="entry name" value="OTU"/>
    <property type="match status" value="1"/>
</dbReference>
<sequence>MATFEQDPDVVKWGLQKIYLNSQLLNQLKIYVKQSYTRHPLMDIIEVVNDHVEVENIGQSDSCSSPEGENFNRKWSCSLELADDYDIEIEVGKRLNQMISIPHIPKINGEIPSIDEATLDHQSLLHRLQLYELIEVKVQGDGNCQFRALSDQFYRTPAHHKFVRQQVINQLRSFRDNYEAYVPMACNDYLKKMSKNGEWGDHDFHQ</sequence>
<dbReference type="AlphaFoldDB" id="A0AAV3RRK5"/>
<proteinExistence type="inferred from homology"/>
<dbReference type="InterPro" id="IPR050704">
    <property type="entry name" value="Peptidase_C85-like"/>
</dbReference>
<organism evidence="3 4">
    <name type="scientific">Lithospermum erythrorhizon</name>
    <name type="common">Purple gromwell</name>
    <name type="synonym">Lithospermum officinale var. erythrorhizon</name>
    <dbReference type="NCBI Taxonomy" id="34254"/>
    <lineage>
        <taxon>Eukaryota</taxon>
        <taxon>Viridiplantae</taxon>
        <taxon>Streptophyta</taxon>
        <taxon>Embryophyta</taxon>
        <taxon>Tracheophyta</taxon>
        <taxon>Spermatophyta</taxon>
        <taxon>Magnoliopsida</taxon>
        <taxon>eudicotyledons</taxon>
        <taxon>Gunneridae</taxon>
        <taxon>Pentapetalae</taxon>
        <taxon>asterids</taxon>
        <taxon>lamiids</taxon>
        <taxon>Boraginales</taxon>
        <taxon>Boraginaceae</taxon>
        <taxon>Boraginoideae</taxon>
        <taxon>Lithospermeae</taxon>
        <taxon>Lithospermum</taxon>
    </lineage>
</organism>
<evidence type="ECO:0000256" key="1">
    <source>
        <dbReference type="ARBA" id="ARBA00010407"/>
    </source>
</evidence>
<gene>
    <name evidence="3" type="ORF">LIER_31054</name>
</gene>
<evidence type="ECO:0000259" key="2">
    <source>
        <dbReference type="PROSITE" id="PS50802"/>
    </source>
</evidence>
<dbReference type="GO" id="GO:0006508">
    <property type="term" value="P:proteolysis"/>
    <property type="evidence" value="ECO:0007669"/>
    <property type="project" value="UniProtKB-KW"/>
</dbReference>